<dbReference type="CDD" id="cd00293">
    <property type="entry name" value="USP-like"/>
    <property type="match status" value="2"/>
</dbReference>
<feature type="domain" description="UspA" evidence="2">
    <location>
        <begin position="1"/>
        <end position="140"/>
    </location>
</feature>
<dbReference type="AlphaFoldDB" id="A0A6G9ASF1"/>
<evidence type="ECO:0000256" key="1">
    <source>
        <dbReference type="ARBA" id="ARBA00008791"/>
    </source>
</evidence>
<dbReference type="PRINTS" id="PR01438">
    <property type="entry name" value="UNVRSLSTRESS"/>
</dbReference>
<evidence type="ECO:0000313" key="4">
    <source>
        <dbReference type="Proteomes" id="UP000501802"/>
    </source>
</evidence>
<evidence type="ECO:0000313" key="3">
    <source>
        <dbReference type="EMBL" id="QIP15143.1"/>
    </source>
</evidence>
<dbReference type="Proteomes" id="UP000501802">
    <property type="component" value="Chromosome"/>
</dbReference>
<dbReference type="Pfam" id="PF00582">
    <property type="entry name" value="Usp"/>
    <property type="match status" value="2"/>
</dbReference>
<dbReference type="PANTHER" id="PTHR46268:SF6">
    <property type="entry name" value="UNIVERSAL STRESS PROTEIN UP12"/>
    <property type="match status" value="1"/>
</dbReference>
<dbReference type="InterPro" id="IPR014729">
    <property type="entry name" value="Rossmann-like_a/b/a_fold"/>
</dbReference>
<keyword evidence="4" id="KW-1185">Reference proteome</keyword>
<dbReference type="InterPro" id="IPR006015">
    <property type="entry name" value="Universal_stress_UspA"/>
</dbReference>
<dbReference type="EMBL" id="CP050063">
    <property type="protein sequence ID" value="QIP15143.1"/>
    <property type="molecule type" value="Genomic_DNA"/>
</dbReference>
<reference evidence="3 4" key="1">
    <citation type="submission" date="2020-03" db="EMBL/GenBank/DDBJ databases">
        <authorList>
            <person name="Kim M.K."/>
        </authorList>
    </citation>
    <scope>NUCLEOTIDE SEQUENCE [LARGE SCALE GENOMIC DNA]</scope>
    <source>
        <strain evidence="3 4">BT328</strain>
    </source>
</reference>
<proteinExistence type="inferred from homology"/>
<protein>
    <submittedName>
        <fullName evidence="3">Universal stress protein</fullName>
    </submittedName>
</protein>
<feature type="domain" description="UspA" evidence="2">
    <location>
        <begin position="223"/>
        <end position="273"/>
    </location>
</feature>
<name>A0A6G9ASF1_9BACT</name>
<gene>
    <name evidence="3" type="ORF">G8759_22215</name>
</gene>
<accession>A0A6G9ASF1</accession>
<evidence type="ECO:0000259" key="2">
    <source>
        <dbReference type="Pfam" id="PF00582"/>
    </source>
</evidence>
<organism evidence="3 4">
    <name type="scientific">Spirosoma aureum</name>
    <dbReference type="NCBI Taxonomy" id="2692134"/>
    <lineage>
        <taxon>Bacteria</taxon>
        <taxon>Pseudomonadati</taxon>
        <taxon>Bacteroidota</taxon>
        <taxon>Cytophagia</taxon>
        <taxon>Cytophagales</taxon>
        <taxon>Cytophagaceae</taxon>
        <taxon>Spirosoma</taxon>
    </lineage>
</organism>
<dbReference type="InterPro" id="IPR006016">
    <property type="entry name" value="UspA"/>
</dbReference>
<dbReference type="PANTHER" id="PTHR46268">
    <property type="entry name" value="STRESS RESPONSE PROTEIN NHAX"/>
    <property type="match status" value="1"/>
</dbReference>
<sequence>MKKIIFPTDFSREAVQALPIASQLARQLAATLHLIHVLPPTPAGFSPFLLDADTQYLQTMGEVEQLFDAVLQLPCLQNLMVQTHVVFGSDPTDLLEDARFADADLLIVASTGASGWKEVLTGSNAEHLIRRARMPILVLKNPSPYLSVKTIVFASDFEGHYDTSVDLVQTLLDGFDYPTVHLLFVNTLSHFIPSSKIKPRMETFAARYCLGGSILNQLDEFDVEAALLAFAREKKADLIVLGTHGWRGLRHLLQGSLAEDVANHAPIPVLILPLRWQPKTKVESDTDTSIIQPES</sequence>
<dbReference type="Gene3D" id="3.40.50.620">
    <property type="entry name" value="HUPs"/>
    <property type="match status" value="2"/>
</dbReference>
<dbReference type="SUPFAM" id="SSF52402">
    <property type="entry name" value="Adenine nucleotide alpha hydrolases-like"/>
    <property type="match status" value="2"/>
</dbReference>
<comment type="similarity">
    <text evidence="1">Belongs to the universal stress protein A family.</text>
</comment>
<dbReference type="RefSeq" id="WP_167212612.1">
    <property type="nucleotide sequence ID" value="NZ_CP050063.1"/>
</dbReference>
<dbReference type="KEGG" id="spib:G8759_22215"/>